<feature type="chain" id="PRO_5035811065" evidence="4">
    <location>
        <begin position="20"/>
        <end position="326"/>
    </location>
</feature>
<dbReference type="GO" id="GO:0005576">
    <property type="term" value="C:extracellular region"/>
    <property type="evidence" value="ECO:0007669"/>
    <property type="project" value="UniProtKB-SubCell"/>
</dbReference>
<dbReference type="AlphaFoldDB" id="A0A8S3RT97"/>
<evidence type="ECO:0000256" key="2">
    <source>
        <dbReference type="ARBA" id="ARBA00022525"/>
    </source>
</evidence>
<dbReference type="InterPro" id="IPR050822">
    <property type="entry name" value="Cerebellin_Synaptic_Org"/>
</dbReference>
<protein>
    <submittedName>
        <fullName evidence="6">C1QL</fullName>
    </submittedName>
</protein>
<feature type="signal peptide" evidence="4">
    <location>
        <begin position="1"/>
        <end position="19"/>
    </location>
</feature>
<gene>
    <name evidence="6" type="ORF">MEDL_23628</name>
</gene>
<evidence type="ECO:0000256" key="1">
    <source>
        <dbReference type="ARBA" id="ARBA00004613"/>
    </source>
</evidence>
<dbReference type="Proteomes" id="UP000683360">
    <property type="component" value="Unassembled WGS sequence"/>
</dbReference>
<evidence type="ECO:0000256" key="3">
    <source>
        <dbReference type="ARBA" id="ARBA00022729"/>
    </source>
</evidence>
<dbReference type="EMBL" id="CAJPWZ010001187">
    <property type="protein sequence ID" value="CAG2209494.1"/>
    <property type="molecule type" value="Genomic_DNA"/>
</dbReference>
<comment type="subcellular location">
    <subcellularLocation>
        <location evidence="1">Secreted</location>
    </subcellularLocation>
</comment>
<dbReference type="PANTHER" id="PTHR22923:SF116">
    <property type="entry name" value="C1Q DOMAIN-CONTAINING PROTEIN"/>
    <property type="match status" value="1"/>
</dbReference>
<feature type="domain" description="C1q" evidence="5">
    <location>
        <begin position="197"/>
        <end position="326"/>
    </location>
</feature>
<dbReference type="InterPro" id="IPR001073">
    <property type="entry name" value="C1q_dom"/>
</dbReference>
<evidence type="ECO:0000313" key="6">
    <source>
        <dbReference type="EMBL" id="CAG2209494.1"/>
    </source>
</evidence>
<dbReference type="OrthoDB" id="10337018at2759"/>
<comment type="caution">
    <text evidence="6">The sequence shown here is derived from an EMBL/GenBank/DDBJ whole genome shotgun (WGS) entry which is preliminary data.</text>
</comment>
<reference evidence="6" key="1">
    <citation type="submission" date="2021-03" db="EMBL/GenBank/DDBJ databases">
        <authorList>
            <person name="Bekaert M."/>
        </authorList>
    </citation>
    <scope>NUCLEOTIDE SEQUENCE</scope>
</reference>
<proteinExistence type="predicted"/>
<dbReference type="PRINTS" id="PR00007">
    <property type="entry name" value="COMPLEMNTC1Q"/>
</dbReference>
<evidence type="ECO:0000313" key="7">
    <source>
        <dbReference type="Proteomes" id="UP000683360"/>
    </source>
</evidence>
<sequence>MLLLDVFFVSLSIVVSVSSSVGSDSESLFSCSKFDFEEKLLEKLVRFEHKLQLNDIKLKKWEDAFSSQLDKMEEAIKRTEIFVETMQENQIQEQSRLNDSYQEIIDRFKFQTKNETKFHGEQINTLLKSLSSKLEEVSNAEKNRETALELMQNTLHQDQNRFNKSFDLILEKFRLSSNKSINELIAKQQKDYETIMEKRTIVAFSAYTTNSQTITSNTNIKFEKIWTNIGNGYNPSTGIFTAPRQGVYHITAVVLSHSALTLYLHLKHNNEYTAGSFVTGDGYKTGTFDVVLNLQKGDTISVGCRSSYTVYSDSDKYTTFSGHLIA</sequence>
<keyword evidence="2" id="KW-0964">Secreted</keyword>
<keyword evidence="7" id="KW-1185">Reference proteome</keyword>
<dbReference type="Gene3D" id="2.60.120.40">
    <property type="match status" value="1"/>
</dbReference>
<dbReference type="SUPFAM" id="SSF49842">
    <property type="entry name" value="TNF-like"/>
    <property type="match status" value="1"/>
</dbReference>
<name>A0A8S3RT97_MYTED</name>
<keyword evidence="3 4" id="KW-0732">Signal</keyword>
<dbReference type="InterPro" id="IPR008983">
    <property type="entry name" value="Tumour_necrosis_fac-like_dom"/>
</dbReference>
<dbReference type="PANTHER" id="PTHR22923">
    <property type="entry name" value="CEREBELLIN-RELATED"/>
    <property type="match status" value="1"/>
</dbReference>
<organism evidence="6 7">
    <name type="scientific">Mytilus edulis</name>
    <name type="common">Blue mussel</name>
    <dbReference type="NCBI Taxonomy" id="6550"/>
    <lineage>
        <taxon>Eukaryota</taxon>
        <taxon>Metazoa</taxon>
        <taxon>Spiralia</taxon>
        <taxon>Lophotrochozoa</taxon>
        <taxon>Mollusca</taxon>
        <taxon>Bivalvia</taxon>
        <taxon>Autobranchia</taxon>
        <taxon>Pteriomorphia</taxon>
        <taxon>Mytilida</taxon>
        <taxon>Mytiloidea</taxon>
        <taxon>Mytilidae</taxon>
        <taxon>Mytilinae</taxon>
        <taxon>Mytilus</taxon>
    </lineage>
</organism>
<dbReference type="SMART" id="SM00110">
    <property type="entry name" value="C1Q"/>
    <property type="match status" value="1"/>
</dbReference>
<evidence type="ECO:0000259" key="5">
    <source>
        <dbReference type="PROSITE" id="PS50871"/>
    </source>
</evidence>
<accession>A0A8S3RT97</accession>
<dbReference type="Pfam" id="PF00386">
    <property type="entry name" value="C1q"/>
    <property type="match status" value="1"/>
</dbReference>
<evidence type="ECO:0000256" key="4">
    <source>
        <dbReference type="SAM" id="SignalP"/>
    </source>
</evidence>
<dbReference type="PROSITE" id="PS50871">
    <property type="entry name" value="C1Q"/>
    <property type="match status" value="1"/>
</dbReference>